<sequence>MPKLAVAMLENYGRCSHGLRNRQSSPQNMSKETLSGPKAISVRGIHSTQSSSFTPSTLYVSSEIYLSVFNTPPM</sequence>
<evidence type="ECO:0000313" key="1">
    <source>
        <dbReference type="EMBL" id="KAL3568580.1"/>
    </source>
</evidence>
<keyword evidence="2" id="KW-1185">Reference proteome</keyword>
<protein>
    <submittedName>
        <fullName evidence="1">Uncharacterized protein</fullName>
    </submittedName>
</protein>
<reference evidence="1 2" key="1">
    <citation type="journal article" date="2024" name="Plant Biotechnol. J.">
        <title>Genome and CRISPR/Cas9 system of a widespread forest tree (Populus alba) in the world.</title>
        <authorList>
            <person name="Liu Y.J."/>
            <person name="Jiang P.F."/>
            <person name="Han X.M."/>
            <person name="Li X.Y."/>
            <person name="Wang H.M."/>
            <person name="Wang Y.J."/>
            <person name="Wang X.X."/>
            <person name="Zeng Q.Y."/>
        </authorList>
    </citation>
    <scope>NUCLEOTIDE SEQUENCE [LARGE SCALE GENOMIC DNA]</scope>
    <source>
        <strain evidence="2">cv. PAL-ZL1</strain>
    </source>
</reference>
<accession>A0ACC4AQY9</accession>
<evidence type="ECO:0000313" key="2">
    <source>
        <dbReference type="Proteomes" id="UP000309997"/>
    </source>
</evidence>
<dbReference type="EMBL" id="RCHU02000017">
    <property type="protein sequence ID" value="KAL3568580.1"/>
    <property type="molecule type" value="Genomic_DNA"/>
</dbReference>
<comment type="caution">
    <text evidence="1">The sequence shown here is derived from an EMBL/GenBank/DDBJ whole genome shotgun (WGS) entry which is preliminary data.</text>
</comment>
<name>A0ACC4AQY9_POPAL</name>
<dbReference type="Proteomes" id="UP000309997">
    <property type="component" value="Unassembled WGS sequence"/>
</dbReference>
<organism evidence="1 2">
    <name type="scientific">Populus alba</name>
    <name type="common">White poplar</name>
    <dbReference type="NCBI Taxonomy" id="43335"/>
    <lineage>
        <taxon>Eukaryota</taxon>
        <taxon>Viridiplantae</taxon>
        <taxon>Streptophyta</taxon>
        <taxon>Embryophyta</taxon>
        <taxon>Tracheophyta</taxon>
        <taxon>Spermatophyta</taxon>
        <taxon>Magnoliopsida</taxon>
        <taxon>eudicotyledons</taxon>
        <taxon>Gunneridae</taxon>
        <taxon>Pentapetalae</taxon>
        <taxon>rosids</taxon>
        <taxon>fabids</taxon>
        <taxon>Malpighiales</taxon>
        <taxon>Salicaceae</taxon>
        <taxon>Saliceae</taxon>
        <taxon>Populus</taxon>
    </lineage>
</organism>
<gene>
    <name evidence="1" type="ORF">D5086_031231</name>
</gene>
<proteinExistence type="predicted"/>